<name>A0A069D2Q8_WEIOS</name>
<dbReference type="STRING" id="1329250.WOSG25_140030"/>
<organism evidence="1 2">
    <name type="scientific">Weissella oryzae (strain DSM 25784 / JCM 18191 / LMG 30913 / SG25)</name>
    <dbReference type="NCBI Taxonomy" id="1329250"/>
    <lineage>
        <taxon>Bacteria</taxon>
        <taxon>Bacillati</taxon>
        <taxon>Bacillota</taxon>
        <taxon>Bacilli</taxon>
        <taxon>Lactobacillales</taxon>
        <taxon>Lactobacillaceae</taxon>
        <taxon>Weissella</taxon>
    </lineage>
</organism>
<dbReference type="RefSeq" id="WP_027699643.1">
    <property type="nucleotide sequence ID" value="NZ_DF820497.1"/>
</dbReference>
<gene>
    <name evidence="1" type="ORF">WOSG25_140030</name>
</gene>
<keyword evidence="2" id="KW-1185">Reference proteome</keyword>
<evidence type="ECO:0000313" key="1">
    <source>
        <dbReference type="EMBL" id="GAK31701.1"/>
    </source>
</evidence>
<dbReference type="EMBL" id="DF820497">
    <property type="protein sequence ID" value="GAK31701.1"/>
    <property type="molecule type" value="Genomic_DNA"/>
</dbReference>
<sequence>MDKTQKIHDMAIGFATALSINEIRESKEKDRLYDPNEGVANFAEAYDHALEFYSSSYKD</sequence>
<accession>A0A069D2Q8</accession>
<reference evidence="2" key="1">
    <citation type="journal article" date="2014" name="Genome Announc.">
        <title>Draft genome sequence of Weissella oryzae SG25T, isolated from fermented rice grains.</title>
        <authorList>
            <person name="Tanizawa Y."/>
            <person name="Fujisawa T."/>
            <person name="Mochizuki T."/>
            <person name="Kaminuma E."/>
            <person name="Suzuki Y."/>
            <person name="Nakamura Y."/>
            <person name="Tohno M."/>
        </authorList>
    </citation>
    <scope>NUCLEOTIDE SEQUENCE [LARGE SCALE GENOMIC DNA]</scope>
    <source>
        <strain evidence="2">DSM 25784 / JCM 18191 / LMG 30913 / SG25</strain>
    </source>
</reference>
<evidence type="ECO:0000313" key="2">
    <source>
        <dbReference type="Proteomes" id="UP000030643"/>
    </source>
</evidence>
<dbReference type="Proteomes" id="UP000030643">
    <property type="component" value="Unassembled WGS sequence"/>
</dbReference>
<proteinExistence type="predicted"/>
<protein>
    <submittedName>
        <fullName evidence="1">Uncharacterized protein</fullName>
    </submittedName>
</protein>
<dbReference type="AlphaFoldDB" id="A0A069D2Q8"/>